<evidence type="ECO:0000313" key="2">
    <source>
        <dbReference type="Proteomes" id="UP000712281"/>
    </source>
</evidence>
<proteinExistence type="predicted"/>
<accession>A0A8S9JAX8</accession>
<protein>
    <submittedName>
        <fullName evidence="1">Uncharacterized protein</fullName>
    </submittedName>
</protein>
<gene>
    <name evidence="1" type="ORF">F2Q68_00004523</name>
</gene>
<dbReference type="AlphaFoldDB" id="A0A8S9JAX8"/>
<organism evidence="1 2">
    <name type="scientific">Brassica cretica</name>
    <name type="common">Mustard</name>
    <dbReference type="NCBI Taxonomy" id="69181"/>
    <lineage>
        <taxon>Eukaryota</taxon>
        <taxon>Viridiplantae</taxon>
        <taxon>Streptophyta</taxon>
        <taxon>Embryophyta</taxon>
        <taxon>Tracheophyta</taxon>
        <taxon>Spermatophyta</taxon>
        <taxon>Magnoliopsida</taxon>
        <taxon>eudicotyledons</taxon>
        <taxon>Gunneridae</taxon>
        <taxon>Pentapetalae</taxon>
        <taxon>rosids</taxon>
        <taxon>malvids</taxon>
        <taxon>Brassicales</taxon>
        <taxon>Brassicaceae</taxon>
        <taxon>Brassiceae</taxon>
        <taxon>Brassica</taxon>
    </lineage>
</organism>
<sequence>MTSSSTIGRYWRRIIDRCSCLDIDRQRSAQKARLVTADLKPKSSPFYKITPDEPEYDGCDCSIPFSATTGTSNSANRTNLTHLDTWTYQLPLLTRHLYLHVRFPIPGRDQMRPFQTKHFQGLMADTRS</sequence>
<comment type="caution">
    <text evidence="1">The sequence shown here is derived from an EMBL/GenBank/DDBJ whole genome shotgun (WGS) entry which is preliminary data.</text>
</comment>
<dbReference type="EMBL" id="QGKW02001660">
    <property type="protein sequence ID" value="KAF2578683.1"/>
    <property type="molecule type" value="Genomic_DNA"/>
</dbReference>
<dbReference type="Proteomes" id="UP000712281">
    <property type="component" value="Unassembled WGS sequence"/>
</dbReference>
<reference evidence="1" key="1">
    <citation type="submission" date="2019-12" db="EMBL/GenBank/DDBJ databases">
        <title>Genome sequencing and annotation of Brassica cretica.</title>
        <authorList>
            <person name="Studholme D.J."/>
            <person name="Sarris P.F."/>
        </authorList>
    </citation>
    <scope>NUCLEOTIDE SEQUENCE</scope>
    <source>
        <strain evidence="1">PFS-001/15</strain>
        <tissue evidence="1">Leaf</tissue>
    </source>
</reference>
<evidence type="ECO:0000313" key="1">
    <source>
        <dbReference type="EMBL" id="KAF2578683.1"/>
    </source>
</evidence>
<name>A0A8S9JAX8_BRACR</name>